<keyword evidence="1 2" id="KW-0238">DNA-binding</keyword>
<dbReference type="Proteomes" id="UP000192656">
    <property type="component" value="Unassembled WGS sequence"/>
</dbReference>
<feature type="DNA-binding region" description="OmpR/PhoB-type" evidence="2">
    <location>
        <begin position="1"/>
        <end position="46"/>
    </location>
</feature>
<dbReference type="AlphaFoldDB" id="A0A1W2EY18"/>
<dbReference type="STRING" id="937218.SAMN06297251_1422"/>
<dbReference type="SUPFAM" id="SSF46894">
    <property type="entry name" value="C-terminal effector domain of the bipartite response regulators"/>
    <property type="match status" value="1"/>
</dbReference>
<dbReference type="EMBL" id="FWXR01000042">
    <property type="protein sequence ID" value="SMD14472.1"/>
    <property type="molecule type" value="Genomic_DNA"/>
</dbReference>
<dbReference type="InterPro" id="IPR036388">
    <property type="entry name" value="WH-like_DNA-bd_sf"/>
</dbReference>
<evidence type="ECO:0000313" key="4">
    <source>
        <dbReference type="EMBL" id="SMD14472.1"/>
    </source>
</evidence>
<gene>
    <name evidence="4" type="ORF">SAMN06297251_1422</name>
</gene>
<proteinExistence type="predicted"/>
<keyword evidence="5" id="KW-1185">Reference proteome</keyword>
<dbReference type="PROSITE" id="PS51755">
    <property type="entry name" value="OMPR_PHOB"/>
    <property type="match status" value="1"/>
</dbReference>
<name>A0A1W2EY18_9HYPH</name>
<sequence>MWGLSHTEDVQYLRVFIGRIRAKLKYDAAAPRFILNEPGVGYRFIGEPS</sequence>
<dbReference type="InterPro" id="IPR016032">
    <property type="entry name" value="Sig_transdc_resp-reg_C-effctor"/>
</dbReference>
<dbReference type="GO" id="GO:0000160">
    <property type="term" value="P:phosphorelay signal transduction system"/>
    <property type="evidence" value="ECO:0007669"/>
    <property type="project" value="InterPro"/>
</dbReference>
<dbReference type="Gene3D" id="1.10.10.10">
    <property type="entry name" value="Winged helix-like DNA-binding domain superfamily/Winged helix DNA-binding domain"/>
    <property type="match status" value="1"/>
</dbReference>
<evidence type="ECO:0000256" key="2">
    <source>
        <dbReference type="PROSITE-ProRule" id="PRU01091"/>
    </source>
</evidence>
<dbReference type="GO" id="GO:0006355">
    <property type="term" value="P:regulation of DNA-templated transcription"/>
    <property type="evidence" value="ECO:0007669"/>
    <property type="project" value="InterPro"/>
</dbReference>
<dbReference type="GO" id="GO:0003677">
    <property type="term" value="F:DNA binding"/>
    <property type="evidence" value="ECO:0007669"/>
    <property type="project" value="UniProtKB-UniRule"/>
</dbReference>
<evidence type="ECO:0000259" key="3">
    <source>
        <dbReference type="PROSITE" id="PS51755"/>
    </source>
</evidence>
<organism evidence="4 5">
    <name type="scientific">Fulvimarina manganoxydans</name>
    <dbReference type="NCBI Taxonomy" id="937218"/>
    <lineage>
        <taxon>Bacteria</taxon>
        <taxon>Pseudomonadati</taxon>
        <taxon>Pseudomonadota</taxon>
        <taxon>Alphaproteobacteria</taxon>
        <taxon>Hyphomicrobiales</taxon>
        <taxon>Aurantimonadaceae</taxon>
        <taxon>Fulvimarina</taxon>
    </lineage>
</organism>
<dbReference type="Pfam" id="PF00486">
    <property type="entry name" value="Trans_reg_C"/>
    <property type="match status" value="1"/>
</dbReference>
<evidence type="ECO:0000256" key="1">
    <source>
        <dbReference type="ARBA" id="ARBA00023125"/>
    </source>
</evidence>
<reference evidence="4 5" key="1">
    <citation type="submission" date="2017-04" db="EMBL/GenBank/DDBJ databases">
        <authorList>
            <person name="Afonso C.L."/>
            <person name="Miller P.J."/>
            <person name="Scott M.A."/>
            <person name="Spackman E."/>
            <person name="Goraichik I."/>
            <person name="Dimitrov K.M."/>
            <person name="Suarez D.L."/>
            <person name="Swayne D.E."/>
        </authorList>
    </citation>
    <scope>NUCLEOTIDE SEQUENCE [LARGE SCALE GENOMIC DNA]</scope>
    <source>
        <strain evidence="4 5">CGMCC 1.10972</strain>
    </source>
</reference>
<evidence type="ECO:0000313" key="5">
    <source>
        <dbReference type="Proteomes" id="UP000192656"/>
    </source>
</evidence>
<feature type="domain" description="OmpR/PhoB-type" evidence="3">
    <location>
        <begin position="1"/>
        <end position="46"/>
    </location>
</feature>
<protein>
    <submittedName>
        <fullName evidence="4">Transcriptional regulatory protein, C terminal</fullName>
    </submittedName>
</protein>
<accession>A0A1W2EY18</accession>
<dbReference type="InterPro" id="IPR001867">
    <property type="entry name" value="OmpR/PhoB-type_DNA-bd"/>
</dbReference>